<sequence>MVFRDRTVMNSRQDRTFSLSSNVSTTTSPSNNSSGNSETHTVTVSIGGHTTGTVHRRPPKPMIVLFTQNRKTKRLALVTVDIDEDTEVNPDRCNCRRSGNDGASCTIAAMEQKRGTLNLVARRFESRDGDVDWNLAKLALGRQGEREYTGAVWKDVRRISIMFPTPKDRETFGGTPNLCQCASRTEAELANCLKERRHKGQLGLVREFGRQQLNEYHRERFGSQQDVVRGMRDDIR</sequence>
<feature type="compositionally biased region" description="Basic and acidic residues" evidence="1">
    <location>
        <begin position="1"/>
        <end position="15"/>
    </location>
</feature>
<organism evidence="2 3">
    <name type="scientific">Colletotrichum gloeosporioides</name>
    <name type="common">Anthracnose fungus</name>
    <name type="synonym">Glomerella cingulata</name>
    <dbReference type="NCBI Taxonomy" id="474922"/>
    <lineage>
        <taxon>Eukaryota</taxon>
        <taxon>Fungi</taxon>
        <taxon>Dikarya</taxon>
        <taxon>Ascomycota</taxon>
        <taxon>Pezizomycotina</taxon>
        <taxon>Sordariomycetes</taxon>
        <taxon>Hypocreomycetidae</taxon>
        <taxon>Glomerellales</taxon>
        <taxon>Glomerellaceae</taxon>
        <taxon>Colletotrichum</taxon>
        <taxon>Colletotrichum gloeosporioides species complex</taxon>
    </lineage>
</organism>
<evidence type="ECO:0000313" key="3">
    <source>
        <dbReference type="Proteomes" id="UP000613401"/>
    </source>
</evidence>
<accession>A0A8H4CET4</accession>
<feature type="region of interest" description="Disordered" evidence="1">
    <location>
        <begin position="1"/>
        <end position="42"/>
    </location>
</feature>
<comment type="caution">
    <text evidence="2">The sequence shown here is derived from an EMBL/GenBank/DDBJ whole genome shotgun (WGS) entry which is preliminary data.</text>
</comment>
<dbReference type="AlphaFoldDB" id="A0A8H4CET4"/>
<reference evidence="2" key="2">
    <citation type="submission" date="2020-03" db="EMBL/GenBank/DDBJ databases">
        <authorList>
            <person name="Fu F.-F."/>
            <person name="Chen J."/>
        </authorList>
    </citation>
    <scope>NUCLEOTIDE SEQUENCE</scope>
    <source>
        <strain evidence="2">Lc1</strain>
    </source>
</reference>
<feature type="compositionally biased region" description="Low complexity" evidence="1">
    <location>
        <begin position="16"/>
        <end position="37"/>
    </location>
</feature>
<dbReference type="Proteomes" id="UP000613401">
    <property type="component" value="Unassembled WGS sequence"/>
</dbReference>
<evidence type="ECO:0000313" key="2">
    <source>
        <dbReference type="EMBL" id="KAF3802695.1"/>
    </source>
</evidence>
<evidence type="ECO:0000256" key="1">
    <source>
        <dbReference type="SAM" id="MobiDB-lite"/>
    </source>
</evidence>
<protein>
    <submittedName>
        <fullName evidence="2">Uncharacterized protein</fullName>
    </submittedName>
</protein>
<dbReference type="EMBL" id="WVTB01000060">
    <property type="protein sequence ID" value="KAF3802695.1"/>
    <property type="molecule type" value="Genomic_DNA"/>
</dbReference>
<name>A0A8H4CET4_COLGL</name>
<proteinExistence type="predicted"/>
<dbReference type="GeneID" id="69021045"/>
<keyword evidence="3" id="KW-1185">Reference proteome</keyword>
<gene>
    <name evidence="2" type="ORF">GCG54_00013929</name>
</gene>
<dbReference type="RefSeq" id="XP_045261854.1">
    <property type="nucleotide sequence ID" value="XM_045413775.1"/>
</dbReference>
<reference evidence="2" key="1">
    <citation type="journal article" date="2020" name="Phytopathology">
        <title>Genome sequence and comparative analysis of Colletotrichum gloeosporioides isolated from Liriodendron leaves.</title>
        <authorList>
            <person name="Fu F.F."/>
            <person name="Hao Z."/>
            <person name="Wang P."/>
            <person name="Lu Y."/>
            <person name="Xue L.J."/>
            <person name="Wei G."/>
            <person name="Tian Y."/>
            <person name="Baishi H."/>
            <person name="Xu H."/>
            <person name="Shi J."/>
            <person name="Cheng T."/>
            <person name="Wang G."/>
            <person name="Yi Y."/>
            <person name="Chen J."/>
        </authorList>
    </citation>
    <scope>NUCLEOTIDE SEQUENCE</scope>
    <source>
        <strain evidence="2">Lc1</strain>
    </source>
</reference>